<accession>A0ABS7VLW5</accession>
<name>A0ABS7VLW5_9HYPH</name>
<organism evidence="2 3">
    <name type="scientific">Microvirga puerhi</name>
    <dbReference type="NCBI Taxonomy" id="2876078"/>
    <lineage>
        <taxon>Bacteria</taxon>
        <taxon>Pseudomonadati</taxon>
        <taxon>Pseudomonadota</taxon>
        <taxon>Alphaproteobacteria</taxon>
        <taxon>Hyphomicrobiales</taxon>
        <taxon>Methylobacteriaceae</taxon>
        <taxon>Microvirga</taxon>
    </lineage>
</organism>
<gene>
    <name evidence="2" type="ORF">K9B37_09610</name>
</gene>
<dbReference type="Proteomes" id="UP000704176">
    <property type="component" value="Unassembled WGS sequence"/>
</dbReference>
<feature type="compositionally biased region" description="Basic and acidic residues" evidence="1">
    <location>
        <begin position="11"/>
        <end position="23"/>
    </location>
</feature>
<feature type="region of interest" description="Disordered" evidence="1">
    <location>
        <begin position="152"/>
        <end position="188"/>
    </location>
</feature>
<keyword evidence="3" id="KW-1185">Reference proteome</keyword>
<feature type="compositionally biased region" description="Basic and acidic residues" evidence="1">
    <location>
        <begin position="179"/>
        <end position="188"/>
    </location>
</feature>
<feature type="compositionally biased region" description="Polar residues" evidence="1">
    <location>
        <begin position="1"/>
        <end position="10"/>
    </location>
</feature>
<protein>
    <recommendedName>
        <fullName evidence="4">DUF883 family protein</fullName>
    </recommendedName>
</protein>
<evidence type="ECO:0000313" key="2">
    <source>
        <dbReference type="EMBL" id="MBZ6076535.1"/>
    </source>
</evidence>
<proteinExistence type="predicted"/>
<comment type="caution">
    <text evidence="2">The sequence shown here is derived from an EMBL/GenBank/DDBJ whole genome shotgun (WGS) entry which is preliminary data.</text>
</comment>
<evidence type="ECO:0000256" key="1">
    <source>
        <dbReference type="SAM" id="MobiDB-lite"/>
    </source>
</evidence>
<dbReference type="RefSeq" id="WP_224312865.1">
    <property type="nucleotide sequence ID" value="NZ_JAIRBM010000006.1"/>
</dbReference>
<evidence type="ECO:0008006" key="4">
    <source>
        <dbReference type="Google" id="ProtNLM"/>
    </source>
</evidence>
<sequence length="188" mass="20715">MSVGQQGSDTNRQHERDEESWDTLRGDVSDIADAAVEQGWHFIDAAREQATDYAGRRKADVAQSVADFATSLRESTRSFEERPNIQAVVDSAAEGLEQLADSIRDRSFADIFNDVENIARQRPATVAAVSLAIGFLAARFIKSTAEDLREDAYVTPRRQNSGRNARRQGGQDHNGQPAARRETNHAGS</sequence>
<evidence type="ECO:0000313" key="3">
    <source>
        <dbReference type="Proteomes" id="UP000704176"/>
    </source>
</evidence>
<dbReference type="EMBL" id="JAIRBM010000006">
    <property type="protein sequence ID" value="MBZ6076535.1"/>
    <property type="molecule type" value="Genomic_DNA"/>
</dbReference>
<feature type="region of interest" description="Disordered" evidence="1">
    <location>
        <begin position="1"/>
        <end position="23"/>
    </location>
</feature>
<reference evidence="2 3" key="1">
    <citation type="submission" date="2021-09" db="EMBL/GenBank/DDBJ databases">
        <title>The complete genome sequence of a new microorganism.</title>
        <authorList>
            <person name="Zi Z."/>
        </authorList>
    </citation>
    <scope>NUCLEOTIDE SEQUENCE [LARGE SCALE GENOMIC DNA]</scope>
    <source>
        <strain evidence="2 3">WGZ8</strain>
    </source>
</reference>